<accession>A0A8K0EPP1</accession>
<feature type="chain" id="PRO_5035452960" evidence="1">
    <location>
        <begin position="33"/>
        <end position="138"/>
    </location>
</feature>
<dbReference type="OrthoDB" id="10044997at2759"/>
<dbReference type="EMBL" id="OV696688">
    <property type="protein sequence ID" value="CAH1256436.1"/>
    <property type="molecule type" value="Genomic_DNA"/>
</dbReference>
<sequence length="138" mass="14974">MAAYSPCSLVCAVAAAVLALVMVAGQSEGASALRLQPQAGRENNGFPNFDVLYQPRAQETPDNLRRLYDVLRQIYSPVQHGGPFASGSKVRRTGMTDVTLLNDRHGDLNERSRVAWLRFLLGGIDPDASEALSAEDED</sequence>
<name>A0A8K0EPP1_BRALA</name>
<feature type="signal peptide" evidence="1">
    <location>
        <begin position="1"/>
        <end position="32"/>
    </location>
</feature>
<proteinExistence type="predicted"/>
<keyword evidence="3" id="KW-1185">Reference proteome</keyword>
<gene>
    <name evidence="2" type="primary">Hypp1658</name>
    <name evidence="2" type="ORF">BLAG_LOCUS14764</name>
</gene>
<dbReference type="Proteomes" id="UP000838412">
    <property type="component" value="Chromosome 3"/>
</dbReference>
<organism evidence="2 3">
    <name type="scientific">Branchiostoma lanceolatum</name>
    <name type="common">Common lancelet</name>
    <name type="synonym">Amphioxus lanceolatum</name>
    <dbReference type="NCBI Taxonomy" id="7740"/>
    <lineage>
        <taxon>Eukaryota</taxon>
        <taxon>Metazoa</taxon>
        <taxon>Chordata</taxon>
        <taxon>Cephalochordata</taxon>
        <taxon>Leptocardii</taxon>
        <taxon>Amphioxiformes</taxon>
        <taxon>Branchiostomatidae</taxon>
        <taxon>Branchiostoma</taxon>
    </lineage>
</organism>
<evidence type="ECO:0000256" key="1">
    <source>
        <dbReference type="SAM" id="SignalP"/>
    </source>
</evidence>
<keyword evidence="1" id="KW-0732">Signal</keyword>
<evidence type="ECO:0000313" key="2">
    <source>
        <dbReference type="EMBL" id="CAH1256436.1"/>
    </source>
</evidence>
<reference evidence="2" key="1">
    <citation type="submission" date="2022-01" db="EMBL/GenBank/DDBJ databases">
        <authorList>
            <person name="Braso-Vives M."/>
        </authorList>
    </citation>
    <scope>NUCLEOTIDE SEQUENCE</scope>
</reference>
<dbReference type="AlphaFoldDB" id="A0A8K0EPP1"/>
<protein>
    <submittedName>
        <fullName evidence="2">Hypp1658 protein</fullName>
    </submittedName>
</protein>
<evidence type="ECO:0000313" key="3">
    <source>
        <dbReference type="Proteomes" id="UP000838412"/>
    </source>
</evidence>